<dbReference type="Proteomes" id="UP000243679">
    <property type="component" value="Chromosome"/>
</dbReference>
<dbReference type="InterPro" id="IPR001783">
    <property type="entry name" value="Lumazine-bd"/>
</dbReference>
<evidence type="ECO:0000256" key="4">
    <source>
        <dbReference type="ARBA" id="ARBA00011233"/>
    </source>
</evidence>
<keyword evidence="9" id="KW-0677">Repeat</keyword>
<keyword evidence="14" id="KW-1185">Reference proteome</keyword>
<dbReference type="AlphaFoldDB" id="A0A1Q2SLX7"/>
<feature type="domain" description="Lumazine-binding" evidence="12">
    <location>
        <begin position="1"/>
        <end position="97"/>
    </location>
</feature>
<dbReference type="KEGG" id="ntt:TAO_0737"/>
<evidence type="ECO:0000256" key="7">
    <source>
        <dbReference type="ARBA" id="ARBA00022619"/>
    </source>
</evidence>
<evidence type="ECO:0000256" key="3">
    <source>
        <dbReference type="ARBA" id="ARBA00004887"/>
    </source>
</evidence>
<dbReference type="InterPro" id="IPR017938">
    <property type="entry name" value="Riboflavin_synthase-like_b-brl"/>
</dbReference>
<dbReference type="GO" id="GO:0009231">
    <property type="term" value="P:riboflavin biosynthetic process"/>
    <property type="evidence" value="ECO:0007669"/>
    <property type="project" value="UniProtKB-KW"/>
</dbReference>
<dbReference type="PIRSF" id="PIRSF000498">
    <property type="entry name" value="Riboflavin_syn_A"/>
    <property type="match status" value="1"/>
</dbReference>
<dbReference type="NCBIfam" id="NF006767">
    <property type="entry name" value="PRK09289.1"/>
    <property type="match status" value="1"/>
</dbReference>
<comment type="catalytic activity">
    <reaction evidence="1">
        <text>2 6,7-dimethyl-8-(1-D-ribityl)lumazine + H(+) = 5-amino-6-(D-ribitylamino)uracil + riboflavin</text>
        <dbReference type="Rhea" id="RHEA:20772"/>
        <dbReference type="ChEBI" id="CHEBI:15378"/>
        <dbReference type="ChEBI" id="CHEBI:15934"/>
        <dbReference type="ChEBI" id="CHEBI:57986"/>
        <dbReference type="ChEBI" id="CHEBI:58201"/>
        <dbReference type="EC" id="2.5.1.9"/>
    </reaction>
</comment>
<dbReference type="RefSeq" id="WP_096526689.1">
    <property type="nucleotide sequence ID" value="NZ_AP014836.1"/>
</dbReference>
<dbReference type="PANTHER" id="PTHR21098">
    <property type="entry name" value="RIBOFLAVIN SYNTHASE ALPHA CHAIN"/>
    <property type="match status" value="1"/>
</dbReference>
<evidence type="ECO:0000313" key="14">
    <source>
        <dbReference type="Proteomes" id="UP000243679"/>
    </source>
</evidence>
<evidence type="ECO:0000256" key="6">
    <source>
        <dbReference type="ARBA" id="ARBA00013950"/>
    </source>
</evidence>
<dbReference type="SUPFAM" id="SSF63380">
    <property type="entry name" value="Riboflavin synthase domain-like"/>
    <property type="match status" value="2"/>
</dbReference>
<dbReference type="NCBIfam" id="TIGR00187">
    <property type="entry name" value="ribE"/>
    <property type="match status" value="1"/>
</dbReference>
<dbReference type="CDD" id="cd00402">
    <property type="entry name" value="Riboflavin_synthase_like"/>
    <property type="match status" value="1"/>
</dbReference>
<evidence type="ECO:0000256" key="9">
    <source>
        <dbReference type="ARBA" id="ARBA00022737"/>
    </source>
</evidence>
<evidence type="ECO:0000259" key="12">
    <source>
        <dbReference type="PROSITE" id="PS51177"/>
    </source>
</evidence>
<evidence type="ECO:0000256" key="11">
    <source>
        <dbReference type="PROSITE-ProRule" id="PRU00524"/>
    </source>
</evidence>
<comment type="function">
    <text evidence="2">Catalyzes the dismutation of two molecules of 6,7-dimethyl-8-ribityllumazine, resulting in the formation of riboflavin and 5-amino-6-(D-ribitylamino)uracil.</text>
</comment>
<gene>
    <name evidence="13" type="ORF">TAO_0737</name>
</gene>
<sequence length="218" mass="23498">MFTGIIKAIGAMLALQTQDNGVKLRISSGKLDLEKMAIGDSVAVSGVCLTVVYLTENAFECDLSQETLSRTTLGDLQLCSQVNLEPALTLKDPLGGHLISGHCDGVGTVLERVPEGESVRFSIAAPVALARYIAEKGSIAVDGVSLTVNAVQDNIFEVNIIPHTLRATTLNEYQPGRKINLEADLLARYLERLLLHDSIASSRRNIGKILFDHHSSDC</sequence>
<dbReference type="OrthoDB" id="9788537at2"/>
<comment type="subunit">
    <text evidence="4">Homotrimer.</text>
</comment>
<dbReference type="EMBL" id="AP014836">
    <property type="protein sequence ID" value="BAW80107.1"/>
    <property type="molecule type" value="Genomic_DNA"/>
</dbReference>
<dbReference type="Pfam" id="PF00677">
    <property type="entry name" value="Lum_binding"/>
    <property type="match status" value="2"/>
</dbReference>
<evidence type="ECO:0000256" key="2">
    <source>
        <dbReference type="ARBA" id="ARBA00002803"/>
    </source>
</evidence>
<keyword evidence="8" id="KW-0808">Transferase</keyword>
<evidence type="ECO:0000256" key="10">
    <source>
        <dbReference type="NCBIfam" id="TIGR00187"/>
    </source>
</evidence>
<keyword evidence="7" id="KW-0686">Riboflavin biosynthesis</keyword>
<accession>A0A1Q2SLX7</accession>
<evidence type="ECO:0000256" key="8">
    <source>
        <dbReference type="ARBA" id="ARBA00022679"/>
    </source>
</evidence>
<name>A0A1Q2SLX7_9GAMM</name>
<dbReference type="InterPro" id="IPR023366">
    <property type="entry name" value="ATP_synth_asu-like_sf"/>
</dbReference>
<proteinExistence type="predicted"/>
<dbReference type="InterPro" id="IPR026017">
    <property type="entry name" value="Lumazine-bd_dom"/>
</dbReference>
<evidence type="ECO:0000256" key="5">
    <source>
        <dbReference type="ARBA" id="ARBA00012827"/>
    </source>
</evidence>
<evidence type="ECO:0000256" key="1">
    <source>
        <dbReference type="ARBA" id="ARBA00000968"/>
    </source>
</evidence>
<dbReference type="PROSITE" id="PS51177">
    <property type="entry name" value="LUMAZINE_BIND"/>
    <property type="match status" value="2"/>
</dbReference>
<feature type="repeat" description="Lumazine-binding" evidence="11">
    <location>
        <begin position="1"/>
        <end position="97"/>
    </location>
</feature>
<reference evidence="13 14" key="1">
    <citation type="journal article" date="2017" name="ISME J.">
        <title>An acid-tolerant ammonia-oxidizing ?-proteobacterium from soil.</title>
        <authorList>
            <person name="Hayatsu M."/>
            <person name="Tago K."/>
            <person name="Uchiyama I."/>
            <person name="Toyoda A."/>
            <person name="Wang Y."/>
            <person name="Shimomura Y."/>
            <person name="Okubo T."/>
            <person name="Kurisu F."/>
            <person name="Hirono Y."/>
            <person name="Nonaka K."/>
            <person name="Akiyama H."/>
            <person name="Itoh T."/>
            <person name="Takami H."/>
        </authorList>
    </citation>
    <scope>NUCLEOTIDE SEQUENCE [LARGE SCALE GENOMIC DNA]</scope>
    <source>
        <strain evidence="13 14">TAO100</strain>
    </source>
</reference>
<dbReference type="FunFam" id="2.40.30.20:FF:000003">
    <property type="entry name" value="Riboflavin synthase, alpha subunit"/>
    <property type="match status" value="1"/>
</dbReference>
<comment type="pathway">
    <text evidence="3">Cofactor biosynthesis; riboflavin biosynthesis; riboflavin from 2-hydroxy-3-oxobutyl phosphate and 5-amino-6-(D-ribitylamino)uracil: step 2/2.</text>
</comment>
<dbReference type="NCBIfam" id="NF009566">
    <property type="entry name" value="PRK13020.1"/>
    <property type="match status" value="1"/>
</dbReference>
<feature type="repeat" description="Lumazine-binding" evidence="11">
    <location>
        <begin position="98"/>
        <end position="194"/>
    </location>
</feature>
<dbReference type="FunFam" id="2.40.30.20:FF:000004">
    <property type="entry name" value="Riboflavin synthase, alpha subunit"/>
    <property type="match status" value="1"/>
</dbReference>
<dbReference type="Gene3D" id="2.40.30.20">
    <property type="match status" value="2"/>
</dbReference>
<dbReference type="GO" id="GO:0004746">
    <property type="term" value="F:riboflavin synthase activity"/>
    <property type="evidence" value="ECO:0007669"/>
    <property type="project" value="UniProtKB-UniRule"/>
</dbReference>
<organism evidence="13 14">
    <name type="scientific">Candidatus Nitrosoglobus terrae</name>
    <dbReference type="NCBI Taxonomy" id="1630141"/>
    <lineage>
        <taxon>Bacteria</taxon>
        <taxon>Pseudomonadati</taxon>
        <taxon>Pseudomonadota</taxon>
        <taxon>Gammaproteobacteria</taxon>
        <taxon>Chromatiales</taxon>
        <taxon>Chromatiaceae</taxon>
        <taxon>Candidatus Nitrosoglobus</taxon>
    </lineage>
</organism>
<feature type="domain" description="Lumazine-binding" evidence="12">
    <location>
        <begin position="98"/>
        <end position="194"/>
    </location>
</feature>
<dbReference type="PANTHER" id="PTHR21098:SF12">
    <property type="entry name" value="RIBOFLAVIN SYNTHASE"/>
    <property type="match status" value="1"/>
</dbReference>
<dbReference type="EC" id="2.5.1.9" evidence="5 10"/>
<protein>
    <recommendedName>
        <fullName evidence="6 10">Riboflavin synthase</fullName>
        <ecNumber evidence="5 10">2.5.1.9</ecNumber>
    </recommendedName>
</protein>
<evidence type="ECO:0000313" key="13">
    <source>
        <dbReference type="EMBL" id="BAW80107.1"/>
    </source>
</evidence>